<dbReference type="EC" id="2.4.99.28" evidence="14"/>
<name>A0A2H0QXM8_9BACT</name>
<evidence type="ECO:0000256" key="5">
    <source>
        <dbReference type="ARBA" id="ARBA00022960"/>
    </source>
</evidence>
<evidence type="ECO:0000256" key="14">
    <source>
        <dbReference type="ARBA" id="ARBA00044770"/>
    </source>
</evidence>
<feature type="transmembrane region" description="Helical" evidence="16">
    <location>
        <begin position="303"/>
        <end position="325"/>
    </location>
</feature>
<keyword evidence="7 16" id="KW-1133">Transmembrane helix</keyword>
<feature type="transmembrane region" description="Helical" evidence="16">
    <location>
        <begin position="271"/>
        <end position="291"/>
    </location>
</feature>
<evidence type="ECO:0000256" key="4">
    <source>
        <dbReference type="ARBA" id="ARBA00022692"/>
    </source>
</evidence>
<accession>A0A2H0QXM8</accession>
<dbReference type="GO" id="GO:0008955">
    <property type="term" value="F:peptidoglycan glycosyltransferase activity"/>
    <property type="evidence" value="ECO:0007669"/>
    <property type="project" value="UniProtKB-EC"/>
</dbReference>
<evidence type="ECO:0000313" key="17">
    <source>
        <dbReference type="EMBL" id="PIR38395.1"/>
    </source>
</evidence>
<evidence type="ECO:0000256" key="8">
    <source>
        <dbReference type="ARBA" id="ARBA00023136"/>
    </source>
</evidence>
<feature type="transmembrane region" description="Helical" evidence="16">
    <location>
        <begin position="9"/>
        <end position="32"/>
    </location>
</feature>
<evidence type="ECO:0000313" key="18">
    <source>
        <dbReference type="Proteomes" id="UP000231333"/>
    </source>
</evidence>
<comment type="similarity">
    <text evidence="11">Belongs to the SEDS family. FtsW subfamily.</text>
</comment>
<evidence type="ECO:0000256" key="3">
    <source>
        <dbReference type="ARBA" id="ARBA00022679"/>
    </source>
</evidence>
<keyword evidence="6" id="KW-0573">Peptidoglycan synthesis</keyword>
<comment type="caution">
    <text evidence="17">The sequence shown here is derived from an EMBL/GenBank/DDBJ whole genome shotgun (WGS) entry which is preliminary data.</text>
</comment>
<keyword evidence="8 16" id="KW-0472">Membrane</keyword>
<comment type="subcellular location">
    <subcellularLocation>
        <location evidence="1">Membrane</location>
        <topology evidence="1">Multi-pass membrane protein</topology>
    </subcellularLocation>
</comment>
<evidence type="ECO:0000256" key="9">
    <source>
        <dbReference type="ARBA" id="ARBA00032370"/>
    </source>
</evidence>
<keyword evidence="4 16" id="KW-0812">Transmembrane</keyword>
<evidence type="ECO:0000256" key="2">
    <source>
        <dbReference type="ARBA" id="ARBA00022676"/>
    </source>
</evidence>
<feature type="transmembrane region" description="Helical" evidence="16">
    <location>
        <begin position="141"/>
        <end position="158"/>
    </location>
</feature>
<evidence type="ECO:0000256" key="12">
    <source>
        <dbReference type="ARBA" id="ARBA00041185"/>
    </source>
</evidence>
<evidence type="ECO:0000256" key="11">
    <source>
        <dbReference type="ARBA" id="ARBA00038053"/>
    </source>
</evidence>
<dbReference type="Pfam" id="PF01098">
    <property type="entry name" value="FTSW_RODA_SPOVE"/>
    <property type="match status" value="1"/>
</dbReference>
<evidence type="ECO:0000256" key="15">
    <source>
        <dbReference type="ARBA" id="ARBA00049902"/>
    </source>
</evidence>
<gene>
    <name evidence="17" type="ORF">COV34_02195</name>
</gene>
<comment type="catalytic activity">
    <reaction evidence="15">
        <text>[GlcNAc-(1-&gt;4)-Mur2Ac(oyl-L-Ala-gamma-D-Glu-L-Lys-D-Ala-D-Ala)](n)-di-trans,octa-cis-undecaprenyl diphosphate + beta-D-GlcNAc-(1-&gt;4)-Mur2Ac(oyl-L-Ala-gamma-D-Glu-L-Lys-D-Ala-D-Ala)-di-trans,octa-cis-undecaprenyl diphosphate = [GlcNAc-(1-&gt;4)-Mur2Ac(oyl-L-Ala-gamma-D-Glu-L-Lys-D-Ala-D-Ala)](n+1)-di-trans,octa-cis-undecaprenyl diphosphate + di-trans,octa-cis-undecaprenyl diphosphate + H(+)</text>
        <dbReference type="Rhea" id="RHEA:23708"/>
        <dbReference type="Rhea" id="RHEA-COMP:9602"/>
        <dbReference type="Rhea" id="RHEA-COMP:9603"/>
        <dbReference type="ChEBI" id="CHEBI:15378"/>
        <dbReference type="ChEBI" id="CHEBI:58405"/>
        <dbReference type="ChEBI" id="CHEBI:60033"/>
        <dbReference type="ChEBI" id="CHEBI:78435"/>
        <dbReference type="EC" id="2.4.99.28"/>
    </reaction>
</comment>
<dbReference type="PANTHER" id="PTHR30474">
    <property type="entry name" value="CELL CYCLE PROTEIN"/>
    <property type="match status" value="1"/>
</dbReference>
<evidence type="ECO:0000256" key="7">
    <source>
        <dbReference type="ARBA" id="ARBA00022989"/>
    </source>
</evidence>
<protein>
    <recommendedName>
        <fullName evidence="12">Probable peptidoglycan glycosyltransferase FtsW</fullName>
        <ecNumber evidence="14">2.4.99.28</ecNumber>
    </recommendedName>
    <alternativeName>
        <fullName evidence="13">Cell division protein FtsW</fullName>
    </alternativeName>
    <alternativeName>
        <fullName evidence="10">Cell wall polymerase</fullName>
    </alternativeName>
    <alternativeName>
        <fullName evidence="9">Peptidoglycan polymerase</fullName>
    </alternativeName>
</protein>
<reference evidence="17 18" key="1">
    <citation type="submission" date="2017-09" db="EMBL/GenBank/DDBJ databases">
        <title>Depth-based differentiation of microbial function through sediment-hosted aquifers and enrichment of novel symbionts in the deep terrestrial subsurface.</title>
        <authorList>
            <person name="Probst A.J."/>
            <person name="Ladd B."/>
            <person name="Jarett J.K."/>
            <person name="Geller-Mcgrath D.E."/>
            <person name="Sieber C.M."/>
            <person name="Emerson J.B."/>
            <person name="Anantharaman K."/>
            <person name="Thomas B.C."/>
            <person name="Malmstrom R."/>
            <person name="Stieglmeier M."/>
            <person name="Klingl A."/>
            <person name="Woyke T."/>
            <person name="Ryan C.M."/>
            <person name="Banfield J.F."/>
        </authorList>
    </citation>
    <scope>NUCLEOTIDE SEQUENCE [LARGE SCALE GENOMIC DNA]</scope>
    <source>
        <strain evidence="17">CG10_big_fil_rev_8_21_14_0_10_42_12</strain>
    </source>
</reference>
<proteinExistence type="inferred from homology"/>
<feature type="transmembrane region" description="Helical" evidence="16">
    <location>
        <begin position="187"/>
        <end position="207"/>
    </location>
</feature>
<evidence type="ECO:0000256" key="10">
    <source>
        <dbReference type="ARBA" id="ARBA00033270"/>
    </source>
</evidence>
<keyword evidence="2" id="KW-0328">Glycosyltransferase</keyword>
<dbReference type="PANTHER" id="PTHR30474:SF2">
    <property type="entry name" value="PEPTIDOGLYCAN GLYCOSYLTRANSFERASE FTSW-RELATED"/>
    <property type="match status" value="1"/>
</dbReference>
<dbReference type="GO" id="GO:0015648">
    <property type="term" value="F:lipid-linked peptidoglycan transporter activity"/>
    <property type="evidence" value="ECO:0007669"/>
    <property type="project" value="TreeGrafter"/>
</dbReference>
<feature type="transmembrane region" description="Helical" evidence="16">
    <location>
        <begin position="74"/>
        <end position="94"/>
    </location>
</feature>
<dbReference type="GO" id="GO:0009252">
    <property type="term" value="P:peptidoglycan biosynthetic process"/>
    <property type="evidence" value="ECO:0007669"/>
    <property type="project" value="UniProtKB-KW"/>
</dbReference>
<evidence type="ECO:0000256" key="13">
    <source>
        <dbReference type="ARBA" id="ARBA00041418"/>
    </source>
</evidence>
<dbReference type="InterPro" id="IPR001182">
    <property type="entry name" value="FtsW/RodA"/>
</dbReference>
<feature type="transmembrane region" description="Helical" evidence="16">
    <location>
        <begin position="106"/>
        <end position="129"/>
    </location>
</feature>
<dbReference type="GO" id="GO:0051301">
    <property type="term" value="P:cell division"/>
    <property type="evidence" value="ECO:0007669"/>
    <property type="project" value="InterPro"/>
</dbReference>
<dbReference type="GO" id="GO:0032153">
    <property type="term" value="C:cell division site"/>
    <property type="evidence" value="ECO:0007669"/>
    <property type="project" value="TreeGrafter"/>
</dbReference>
<sequence>MRTKVDQPFLFSVAILTIAGFFIFSSASLGLLAQKTSVYSSVTFKQIFFGLFLGTLAMLAVSRISFKVFRQVSLIFFIVSILLTLAVFIPGLGIEHGGAHRWIDLGFISFQPAEILKIGYVLYLAAYLAHARKQITTVSGGLIPFLAITAVVAGVLLIQPDTDNFLVIATAGLAMFLVAGGKIKHILMIVLAGVLMIGFLALTRPYVRDRIITFLDPSRDALGSSYQIQQSFIAIGSGQMFGRGFGQSIQKFNFLPEPIGDSIFAVFSEEFGFFGAIILIGLFIFFAVRGLKIASNTTDPFGRLVVVGLVILIISQAFVNIAGMLGVIPLSGISLPFVSHGGTALLVALVEAGIILSISRKRT</sequence>
<evidence type="ECO:0000256" key="1">
    <source>
        <dbReference type="ARBA" id="ARBA00004141"/>
    </source>
</evidence>
<dbReference type="EMBL" id="PCXL01000011">
    <property type="protein sequence ID" value="PIR38395.1"/>
    <property type="molecule type" value="Genomic_DNA"/>
</dbReference>
<dbReference type="Proteomes" id="UP000231333">
    <property type="component" value="Unassembled WGS sequence"/>
</dbReference>
<feature type="transmembrane region" description="Helical" evidence="16">
    <location>
        <begin position="337"/>
        <end position="358"/>
    </location>
</feature>
<dbReference type="AlphaFoldDB" id="A0A2H0QXM8"/>
<keyword evidence="3" id="KW-0808">Transferase</keyword>
<keyword evidence="5" id="KW-0133">Cell shape</keyword>
<feature type="transmembrane region" description="Helical" evidence="16">
    <location>
        <begin position="44"/>
        <end position="62"/>
    </location>
</feature>
<dbReference type="GO" id="GO:0005886">
    <property type="term" value="C:plasma membrane"/>
    <property type="evidence" value="ECO:0007669"/>
    <property type="project" value="TreeGrafter"/>
</dbReference>
<evidence type="ECO:0000256" key="6">
    <source>
        <dbReference type="ARBA" id="ARBA00022984"/>
    </source>
</evidence>
<organism evidence="17 18">
    <name type="scientific">Candidatus Zambryskibacteria bacterium CG10_big_fil_rev_8_21_14_0_10_42_12</name>
    <dbReference type="NCBI Taxonomy" id="1975115"/>
    <lineage>
        <taxon>Bacteria</taxon>
        <taxon>Candidatus Zambryskiibacteriota</taxon>
    </lineage>
</organism>
<dbReference type="GO" id="GO:0008360">
    <property type="term" value="P:regulation of cell shape"/>
    <property type="evidence" value="ECO:0007669"/>
    <property type="project" value="UniProtKB-KW"/>
</dbReference>
<feature type="transmembrane region" description="Helical" evidence="16">
    <location>
        <begin position="164"/>
        <end position="180"/>
    </location>
</feature>
<evidence type="ECO:0000256" key="16">
    <source>
        <dbReference type="SAM" id="Phobius"/>
    </source>
</evidence>